<feature type="compositionally biased region" description="Polar residues" evidence="1">
    <location>
        <begin position="577"/>
        <end position="586"/>
    </location>
</feature>
<feature type="compositionally biased region" description="Basic and acidic residues" evidence="1">
    <location>
        <begin position="265"/>
        <end position="274"/>
    </location>
</feature>
<proteinExistence type="predicted"/>
<feature type="compositionally biased region" description="Polar residues" evidence="1">
    <location>
        <begin position="243"/>
        <end position="252"/>
    </location>
</feature>
<feature type="compositionally biased region" description="Polar residues" evidence="1">
    <location>
        <begin position="314"/>
        <end position="324"/>
    </location>
</feature>
<feature type="compositionally biased region" description="Polar residues" evidence="1">
    <location>
        <begin position="350"/>
        <end position="364"/>
    </location>
</feature>
<feature type="compositionally biased region" description="Basic and acidic residues" evidence="1">
    <location>
        <begin position="773"/>
        <end position="785"/>
    </location>
</feature>
<dbReference type="GO" id="GO:0000329">
    <property type="term" value="C:fungal-type vacuole membrane"/>
    <property type="evidence" value="ECO:0007669"/>
    <property type="project" value="TreeGrafter"/>
</dbReference>
<dbReference type="Proteomes" id="UP000324767">
    <property type="component" value="Unassembled WGS sequence"/>
</dbReference>
<feature type="compositionally biased region" description="Polar residues" evidence="1">
    <location>
        <begin position="291"/>
        <end position="301"/>
    </location>
</feature>
<dbReference type="OrthoDB" id="1204at2759"/>
<dbReference type="GO" id="GO:0070772">
    <property type="term" value="C:PAS complex"/>
    <property type="evidence" value="ECO:0007669"/>
    <property type="project" value="TreeGrafter"/>
</dbReference>
<dbReference type="GO" id="GO:1903778">
    <property type="term" value="P:protein localization to vacuolar membrane"/>
    <property type="evidence" value="ECO:0007669"/>
    <property type="project" value="TreeGrafter"/>
</dbReference>
<comment type="caution">
    <text evidence="3">The sequence shown here is derived from an EMBL/GenBank/DDBJ whole genome shotgun (WGS) entry which is preliminary data.</text>
</comment>
<keyword evidence="2" id="KW-0472">Membrane</keyword>
<evidence type="ECO:0000313" key="4">
    <source>
        <dbReference type="Proteomes" id="UP000324767"/>
    </source>
</evidence>
<dbReference type="GO" id="GO:0010513">
    <property type="term" value="P:positive regulation of phosphatidylinositol biosynthetic process"/>
    <property type="evidence" value="ECO:0007669"/>
    <property type="project" value="TreeGrafter"/>
</dbReference>
<feature type="transmembrane region" description="Helical" evidence="2">
    <location>
        <begin position="656"/>
        <end position="677"/>
    </location>
</feature>
<feature type="compositionally biased region" description="Polar residues" evidence="1">
    <location>
        <begin position="7"/>
        <end position="29"/>
    </location>
</feature>
<feature type="region of interest" description="Disordered" evidence="1">
    <location>
        <begin position="562"/>
        <end position="590"/>
    </location>
</feature>
<feature type="compositionally biased region" description="Low complexity" evidence="1">
    <location>
        <begin position="59"/>
        <end position="78"/>
    </location>
</feature>
<protein>
    <submittedName>
        <fullName evidence="3">Phospholipid metabolism enzyme regulator</fullName>
    </submittedName>
</protein>
<name>A0A5M8PV85_9LECA</name>
<feature type="region of interest" description="Disordered" evidence="1">
    <location>
        <begin position="350"/>
        <end position="387"/>
    </location>
</feature>
<feature type="compositionally biased region" description="Polar residues" evidence="1">
    <location>
        <begin position="106"/>
        <end position="117"/>
    </location>
</feature>
<feature type="compositionally biased region" description="Polar residues" evidence="1">
    <location>
        <begin position="138"/>
        <end position="155"/>
    </location>
</feature>
<reference evidence="3 4" key="1">
    <citation type="submission" date="2019-09" db="EMBL/GenBank/DDBJ databases">
        <title>The hologenome of the rock-dwelling lichen Lasallia pustulata.</title>
        <authorList>
            <person name="Greshake Tzovaras B."/>
            <person name="Segers F."/>
            <person name="Bicker A."/>
            <person name="Dal Grande F."/>
            <person name="Otte J."/>
            <person name="Hankeln T."/>
            <person name="Schmitt I."/>
            <person name="Ebersberger I."/>
        </authorList>
    </citation>
    <scope>NUCLEOTIDE SEQUENCE [LARGE SCALE GENOMIC DNA]</scope>
    <source>
        <strain evidence="3">A1-1</strain>
    </source>
</reference>
<dbReference type="InterPro" id="IPR024260">
    <property type="entry name" value="Vac7"/>
</dbReference>
<accession>A0A5M8PV85</accession>
<dbReference type="PANTHER" id="PTHR28258:SF1">
    <property type="entry name" value="VACUOLAR SEGREGATION PROTEIN 7"/>
    <property type="match status" value="1"/>
</dbReference>
<evidence type="ECO:0000313" key="3">
    <source>
        <dbReference type="EMBL" id="KAA6412981.1"/>
    </source>
</evidence>
<organism evidence="3 4">
    <name type="scientific">Lasallia pustulata</name>
    <dbReference type="NCBI Taxonomy" id="136370"/>
    <lineage>
        <taxon>Eukaryota</taxon>
        <taxon>Fungi</taxon>
        <taxon>Dikarya</taxon>
        <taxon>Ascomycota</taxon>
        <taxon>Pezizomycotina</taxon>
        <taxon>Lecanoromycetes</taxon>
        <taxon>OSLEUM clade</taxon>
        <taxon>Umbilicariomycetidae</taxon>
        <taxon>Umbilicariales</taxon>
        <taxon>Umbilicariaceae</taxon>
        <taxon>Lasallia</taxon>
    </lineage>
</organism>
<gene>
    <name evidence="3" type="ORF">FRX48_02724</name>
</gene>
<feature type="compositionally biased region" description="Acidic residues" evidence="1">
    <location>
        <begin position="275"/>
        <end position="284"/>
    </location>
</feature>
<dbReference type="Pfam" id="PF12751">
    <property type="entry name" value="Vac7"/>
    <property type="match status" value="1"/>
</dbReference>
<dbReference type="GO" id="GO:0000011">
    <property type="term" value="P:vacuole inheritance"/>
    <property type="evidence" value="ECO:0007669"/>
    <property type="project" value="TreeGrafter"/>
</dbReference>
<keyword evidence="2" id="KW-0812">Transmembrane</keyword>
<dbReference type="EMBL" id="VXIT01000004">
    <property type="protein sequence ID" value="KAA6412981.1"/>
    <property type="molecule type" value="Genomic_DNA"/>
</dbReference>
<evidence type="ECO:0000256" key="2">
    <source>
        <dbReference type="SAM" id="Phobius"/>
    </source>
</evidence>
<feature type="region of interest" description="Disordered" evidence="1">
    <location>
        <begin position="1"/>
        <end position="337"/>
    </location>
</feature>
<dbReference type="AlphaFoldDB" id="A0A5M8PV85"/>
<evidence type="ECO:0000256" key="1">
    <source>
        <dbReference type="SAM" id="MobiDB-lite"/>
    </source>
</evidence>
<keyword evidence="2" id="KW-1133">Transmembrane helix</keyword>
<feature type="region of interest" description="Disordered" evidence="1">
    <location>
        <begin position="773"/>
        <end position="793"/>
    </location>
</feature>
<sequence length="924" mass="98260">MAAEPSADNQNPGLSSQSEANDAIKSNNSGPGVRTGGGAGVPDPQRSSSSTSLRPLKRASTTPLTSTTASTATSPQPSRETSPIRPPLKPGTMSSARVTRSRKNSQDMSPSRAQSISAHIMSTVPSAAAVQRAISAAGTPQLQSPTNVDLSSETPRPQKPIKAQNGASSPGIKSPPPPATANRPSFHPQKLEPELQTPSITVERAGLSSTTSSEMGRDGDDTVVRGGIRTPVRGTSGGGPTLETVQESSLPATTALGPARAQQHRRSEDDRPERIDEDPMEEASAEGATSVPESGSESGGNKSAGAKTEAMPGQRSNLASNSARPPTIRPRKSVTQLTVAKVKAGNEGSVKNMTVETETVSSIPQVAVGGGAGERGGPSRTDTGGSLRLKPSVETIRAKKDKKKTVRKALSINSGYASSKADIFEAKVASAVGEANSSDSEETFVYESNPPEPLSARPHRFHSRTPSATSMASQIDQLGGRIRPDGYPSLVGKKSMKFANNSYHASGYQGEHGEQGVGRGVGTTSRANGRGGVHHHTGRYGHGAAGHTSLFDNESPFPHAARPNRTAASNMARLSPRTPSARSPQTWRLAGSPKKSNEFLAYDLEGEGADDERTPLVGTVRSSRNRNSRRPGTGSSRFAEYNEERGRALCKRITTGLSLCGLVALLIAAIVMALIMCSTPLIDVHVKDIQNILASEQEIMLDLNVHAINPNLVAVQVSDLDVNIFAKSKHVGSSALWRDGHIAPWSEEAKRRDSSARPPWLRALPPFRISSKDLRGRDGVDKGTDPIEDPEGDSQTMLLGRIFEFDSPLIFEPSPFQHRSLSSVGEVRLAKPGNRTEEGGSERWERVIQHPFELIVRGVIRYSLPISSRTRSASIGGSIIVHPESAAGELGGMKVSMIWHPYPEGSTTVMRKIGRYRPKSRSYD</sequence>
<feature type="region of interest" description="Disordered" evidence="1">
    <location>
        <begin position="441"/>
        <end position="472"/>
    </location>
</feature>
<dbReference type="PANTHER" id="PTHR28258">
    <property type="entry name" value="VACUOLAR SEGREGATION PROTEIN 7"/>
    <property type="match status" value="1"/>
</dbReference>
<feature type="compositionally biased region" description="Low complexity" evidence="1">
    <location>
        <begin position="127"/>
        <end position="137"/>
    </location>
</feature>